<dbReference type="Proteomes" id="UP000603506">
    <property type="component" value="Unassembled WGS sequence"/>
</dbReference>
<evidence type="ECO:0000313" key="2">
    <source>
        <dbReference type="EMBL" id="MBM0651761.1"/>
    </source>
</evidence>
<dbReference type="EMBL" id="JAEUAH010000026">
    <property type="protein sequence ID" value="MBM0651761.1"/>
    <property type="molecule type" value="Genomic_DNA"/>
</dbReference>
<evidence type="ECO:0000313" key="3">
    <source>
        <dbReference type="Proteomes" id="UP000603506"/>
    </source>
</evidence>
<evidence type="ECO:0000259" key="1">
    <source>
        <dbReference type="Pfam" id="PF10130"/>
    </source>
</evidence>
<dbReference type="SUPFAM" id="SSF88723">
    <property type="entry name" value="PIN domain-like"/>
    <property type="match status" value="1"/>
</dbReference>
<dbReference type="InterPro" id="IPR029060">
    <property type="entry name" value="PIN-like_dom_sf"/>
</dbReference>
<gene>
    <name evidence="2" type="ORF">JNB19_13560</name>
</gene>
<accession>A0ABS1YZC0</accession>
<protein>
    <submittedName>
        <fullName evidence="2">DUF4935 domain-containing protein</fullName>
    </submittedName>
</protein>
<feature type="domain" description="PIN" evidence="1">
    <location>
        <begin position="6"/>
        <end position="127"/>
    </location>
</feature>
<sequence>MIVISDTNIIYSCFYKPDGAIANILKDKKKRIQFIAPDYLLEEIEEHLPKIMKNNNLTKKQATDLLKEFIQNITFFKVDDIPQKYLDKAEEIAQFVDPDDYPFIALHLEKRHKIWTCDFELIKGLKEMGYDICVTTKDLKAKCYKKSVQNNVSLI</sequence>
<organism evidence="2 3">
    <name type="scientific">Capnocytophaga genosp. AHN8471</name>
    <dbReference type="NCBI Taxonomy" id="327574"/>
    <lineage>
        <taxon>Bacteria</taxon>
        <taxon>Pseudomonadati</taxon>
        <taxon>Bacteroidota</taxon>
        <taxon>Flavobacteriia</taxon>
        <taxon>Flavobacteriales</taxon>
        <taxon>Flavobacteriaceae</taxon>
        <taxon>Capnocytophaga</taxon>
    </lineage>
</organism>
<dbReference type="RefSeq" id="WP_203094643.1">
    <property type="nucleotide sequence ID" value="NZ_JAESPH010000026.1"/>
</dbReference>
<dbReference type="InterPro" id="IPR002716">
    <property type="entry name" value="PIN_dom"/>
</dbReference>
<comment type="caution">
    <text evidence="2">The sequence shown here is derived from an EMBL/GenBank/DDBJ whole genome shotgun (WGS) entry which is preliminary data.</text>
</comment>
<dbReference type="Gene3D" id="3.40.50.1010">
    <property type="entry name" value="5'-nuclease"/>
    <property type="match status" value="1"/>
</dbReference>
<dbReference type="Pfam" id="PF10130">
    <property type="entry name" value="PIN_2"/>
    <property type="match status" value="1"/>
</dbReference>
<keyword evidence="3" id="KW-1185">Reference proteome</keyword>
<proteinExistence type="predicted"/>
<name>A0ABS1YZC0_9FLAO</name>
<reference evidence="2 3" key="1">
    <citation type="submission" date="2021-01" db="EMBL/GenBank/DDBJ databases">
        <title>Evidence that Capnocytophaga endodontalis is a later homotypic synonym for Capnocytophaga genospecies AHN8471, and request for opinion on proposed recognition of strain AHN8471 as type strain of the species.</title>
        <authorList>
            <person name="Nicholson A.C."/>
            <person name="Hopper C.L."/>
            <person name="Gulvik C.A."/>
            <person name="Mcquiston J.R."/>
            <person name="Lau E.F."/>
        </authorList>
    </citation>
    <scope>NUCLEOTIDE SEQUENCE [LARGE SCALE GENOMIC DNA]</scope>
    <source>
        <strain evidence="2 3">AHN9576</strain>
    </source>
</reference>